<comment type="caution">
    <text evidence="2">The sequence shown here is derived from an EMBL/GenBank/DDBJ whole genome shotgun (WGS) entry which is preliminary data.</text>
</comment>
<protein>
    <submittedName>
        <fullName evidence="2">Uncharacterized protein</fullName>
    </submittedName>
</protein>
<evidence type="ECO:0000256" key="1">
    <source>
        <dbReference type="SAM" id="MobiDB-lite"/>
    </source>
</evidence>
<reference evidence="2 3" key="1">
    <citation type="submission" date="2023-10" db="EMBL/GenBank/DDBJ databases">
        <title>Saccharopolyspora sp. nov., isolated from mangrove soil.</title>
        <authorList>
            <person name="Lu Y."/>
            <person name="Liu W."/>
        </authorList>
    </citation>
    <scope>NUCLEOTIDE SEQUENCE [LARGE SCALE GENOMIC DNA]</scope>
    <source>
        <strain evidence="2 3">S2-29</strain>
    </source>
</reference>
<evidence type="ECO:0000313" key="3">
    <source>
        <dbReference type="Proteomes" id="UP001327093"/>
    </source>
</evidence>
<organism evidence="2 3">
    <name type="scientific">Saccharopolyspora mangrovi</name>
    <dbReference type="NCBI Taxonomy" id="3082379"/>
    <lineage>
        <taxon>Bacteria</taxon>
        <taxon>Bacillati</taxon>
        <taxon>Actinomycetota</taxon>
        <taxon>Actinomycetes</taxon>
        <taxon>Pseudonocardiales</taxon>
        <taxon>Pseudonocardiaceae</taxon>
        <taxon>Saccharopolyspora</taxon>
    </lineage>
</organism>
<name>A0ABU6A9Y6_9PSEU</name>
<sequence length="64" mass="6775">MNARIDLAISAGLAEDPIEDPSPANGTHTTGRRSEGLLQQLSAMLAPLTAPRLQPCDCPARAHR</sequence>
<proteinExistence type="predicted"/>
<evidence type="ECO:0000313" key="2">
    <source>
        <dbReference type="EMBL" id="MEB3368306.1"/>
    </source>
</evidence>
<dbReference type="RefSeq" id="WP_324265829.1">
    <property type="nucleotide sequence ID" value="NZ_JAWLNX010000007.1"/>
</dbReference>
<feature type="region of interest" description="Disordered" evidence="1">
    <location>
        <begin position="13"/>
        <end position="33"/>
    </location>
</feature>
<gene>
    <name evidence="2" type="ORF">R4I43_12905</name>
</gene>
<dbReference type="EMBL" id="JAWLNX010000007">
    <property type="protein sequence ID" value="MEB3368306.1"/>
    <property type="molecule type" value="Genomic_DNA"/>
</dbReference>
<dbReference type="Proteomes" id="UP001327093">
    <property type="component" value="Unassembled WGS sequence"/>
</dbReference>
<accession>A0ABU6A9Y6</accession>
<keyword evidence="3" id="KW-1185">Reference proteome</keyword>